<dbReference type="SUPFAM" id="SSF49410">
    <property type="entry name" value="Alpha-macroglobulin receptor domain"/>
    <property type="match status" value="1"/>
</dbReference>
<dbReference type="SMART" id="SM01361">
    <property type="entry name" value="A2M_recep"/>
    <property type="match status" value="1"/>
</dbReference>
<feature type="non-terminal residue" evidence="2">
    <location>
        <position position="1"/>
    </location>
</feature>
<dbReference type="Proteomes" id="UP000034805">
    <property type="component" value="Unassembled WGS sequence"/>
</dbReference>
<dbReference type="InterPro" id="IPR036595">
    <property type="entry name" value="A-macroglobulin_rcpt-bd_sf"/>
</dbReference>
<feature type="non-terminal residue" evidence="2">
    <location>
        <position position="519"/>
    </location>
</feature>
<dbReference type="Gene3D" id="1.50.10.20">
    <property type="match status" value="2"/>
</dbReference>
<dbReference type="InterPro" id="IPR008930">
    <property type="entry name" value="Terpenoid_cyclase/PrenylTrfase"/>
</dbReference>
<organism evidence="2 3">
    <name type="scientific">Scleropages formosus</name>
    <name type="common">Asian bonytongue</name>
    <name type="synonym">Osteoglossum formosum</name>
    <dbReference type="NCBI Taxonomy" id="113540"/>
    <lineage>
        <taxon>Eukaryota</taxon>
        <taxon>Metazoa</taxon>
        <taxon>Chordata</taxon>
        <taxon>Craniata</taxon>
        <taxon>Vertebrata</taxon>
        <taxon>Euteleostomi</taxon>
        <taxon>Actinopterygii</taxon>
        <taxon>Neopterygii</taxon>
        <taxon>Teleostei</taxon>
        <taxon>Osteoglossocephala</taxon>
        <taxon>Osteoglossomorpha</taxon>
        <taxon>Osteoglossiformes</taxon>
        <taxon>Osteoglossidae</taxon>
        <taxon>Scleropages</taxon>
    </lineage>
</organism>
<dbReference type="InterPro" id="IPR011626">
    <property type="entry name" value="Alpha-macroglobulin_TED"/>
</dbReference>
<dbReference type="GO" id="GO:0005615">
    <property type="term" value="C:extracellular space"/>
    <property type="evidence" value="ECO:0007669"/>
    <property type="project" value="InterPro"/>
</dbReference>
<name>A0A0N8K2J8_SCLFO</name>
<dbReference type="PANTHER" id="PTHR11412">
    <property type="entry name" value="MACROGLOBULIN / COMPLEMENT"/>
    <property type="match status" value="1"/>
</dbReference>
<proteinExistence type="predicted"/>
<gene>
    <name evidence="2" type="ORF">Z043_102614</name>
</gene>
<dbReference type="EMBL" id="JARO02000616">
    <property type="protein sequence ID" value="KPP77937.1"/>
    <property type="molecule type" value="Genomic_DNA"/>
</dbReference>
<dbReference type="AlphaFoldDB" id="A0A0N8K2J8"/>
<dbReference type="InterPro" id="IPR009048">
    <property type="entry name" value="A-macroglobulin_rcpt-bd"/>
</dbReference>
<dbReference type="InterPro" id="IPR014756">
    <property type="entry name" value="Ig_E-set"/>
</dbReference>
<comment type="caution">
    <text evidence="2">The sequence shown here is derived from an EMBL/GenBank/DDBJ whole genome shotgun (WGS) entry which is preliminary data.</text>
</comment>
<evidence type="ECO:0000313" key="2">
    <source>
        <dbReference type="EMBL" id="KPP77937.1"/>
    </source>
</evidence>
<dbReference type="Gene3D" id="2.60.40.690">
    <property type="entry name" value="Alpha-macroglobulin, receptor-binding domain"/>
    <property type="match status" value="1"/>
</dbReference>
<evidence type="ECO:0000259" key="1">
    <source>
        <dbReference type="SMART" id="SM01361"/>
    </source>
</evidence>
<reference evidence="2 3" key="1">
    <citation type="submission" date="2015-08" db="EMBL/GenBank/DDBJ databases">
        <title>The genome of the Asian arowana (Scleropages formosus).</title>
        <authorList>
            <person name="Tan M.H."/>
            <person name="Gan H.M."/>
            <person name="Croft L.J."/>
            <person name="Austin C.M."/>
        </authorList>
    </citation>
    <scope>NUCLEOTIDE SEQUENCE [LARGE SCALE GENOMIC DNA]</scope>
    <source>
        <strain evidence="2">Aro1</strain>
    </source>
</reference>
<dbReference type="SUPFAM" id="SSF48239">
    <property type="entry name" value="Terpenoid cyclases/Protein prenyltransferases"/>
    <property type="match status" value="1"/>
</dbReference>
<dbReference type="Pfam" id="PF07677">
    <property type="entry name" value="A2M_recep"/>
    <property type="match status" value="1"/>
</dbReference>
<evidence type="ECO:0000313" key="3">
    <source>
        <dbReference type="Proteomes" id="UP000034805"/>
    </source>
</evidence>
<protein>
    <submittedName>
        <fullName evidence="2">Alpha-1-macroglobulin-like</fullName>
    </submittedName>
</protein>
<dbReference type="PANTHER" id="PTHR11412:SF150">
    <property type="entry name" value="ALPHA-2-MACROGLOBULIN-RELATED"/>
    <property type="match status" value="1"/>
</dbReference>
<dbReference type="InterPro" id="IPR050473">
    <property type="entry name" value="A2M/Complement_sys"/>
</dbReference>
<feature type="domain" description="Alpha-macroglobulin receptor-binding" evidence="1">
    <location>
        <begin position="462"/>
        <end position="518"/>
    </location>
</feature>
<accession>A0A0N8K2J8</accession>
<dbReference type="InterPro" id="IPR013783">
    <property type="entry name" value="Ig-like_fold"/>
</dbReference>
<dbReference type="GO" id="GO:0007399">
    <property type="term" value="P:nervous system development"/>
    <property type="evidence" value="ECO:0007669"/>
    <property type="project" value="UniProtKB-ARBA"/>
</dbReference>
<dbReference type="Gene3D" id="2.60.40.10">
    <property type="entry name" value="Immunoglobulins"/>
    <property type="match status" value="1"/>
</dbReference>
<dbReference type="SUPFAM" id="SSF81296">
    <property type="entry name" value="E set domains"/>
    <property type="match status" value="1"/>
</dbReference>
<dbReference type="Pfam" id="PF07678">
    <property type="entry name" value="TED_complement"/>
    <property type="match status" value="2"/>
</dbReference>
<sequence>FSSDQAVPGEEVVLQLKAWAGSLCGLTVLDQSVTLMDPEKTLTAKKVHPGVAYFSTVNLLCLPIKSVDQWEGSTHLYHNTDNKARAFFPETWLWDLVEVTVMVATSTDYTLKPMADSEYSTCVCQWKTFRWTLIPSVLGSVNVSVTAEAVQSQTICDNEVVSVPEKGRIDTVTLPLLVKAEGTEKSVNHGWLLCPNGYQRQMMYQHSNGAFSTFGDESTQNSWLTAFVMRSFNRMQSFVYVDPKLINEARKWLERKQKKDGCFQTVGKLFNNRMKGGVTDDVTMTAYITAALLEMNMSVSEPVLTKSLACLRNAASGFLYWSPPSSDASSSLSVEMSSYVLLAVLNHTPLSSYDLGQAARIAGWLVRQQNSQGGFSSTQDTVVALQALSFYATLTYNPEGSATVAVQSSDKELHRFEVDQSNRLLNQERVLHHIPGQYTIEAQGTGCVSVQIVLHYNIPPPTDVSVFDLKESSVVDRTEIENDHIPENTPKNITIELRQEVLVKNLKPAVVKVYDYYQT</sequence>